<dbReference type="Proteomes" id="UP000070133">
    <property type="component" value="Unassembled WGS sequence"/>
</dbReference>
<dbReference type="OrthoDB" id="6770063at2759"/>
<dbReference type="AlphaFoldDB" id="A0A139GW54"/>
<proteinExistence type="predicted"/>
<keyword evidence="3" id="KW-1185">Reference proteome</keyword>
<keyword evidence="1" id="KW-0472">Membrane</keyword>
<name>A0A139GW54_9PEZI</name>
<evidence type="ECO:0000313" key="3">
    <source>
        <dbReference type="Proteomes" id="UP000070133"/>
    </source>
</evidence>
<dbReference type="EMBL" id="LFZN01000294">
    <property type="protein sequence ID" value="KXS94402.1"/>
    <property type="molecule type" value="Genomic_DNA"/>
</dbReference>
<protein>
    <submittedName>
        <fullName evidence="2">Uncharacterized protein</fullName>
    </submittedName>
</protein>
<feature type="transmembrane region" description="Helical" evidence="1">
    <location>
        <begin position="28"/>
        <end position="47"/>
    </location>
</feature>
<keyword evidence="1" id="KW-1133">Transmembrane helix</keyword>
<evidence type="ECO:0000256" key="1">
    <source>
        <dbReference type="SAM" id="Phobius"/>
    </source>
</evidence>
<reference evidence="2 3" key="1">
    <citation type="submission" date="2015-07" db="EMBL/GenBank/DDBJ databases">
        <title>Comparative genomics of the Sigatoka disease complex on banana suggests a link between parallel evolutionary changes in Pseudocercospora fijiensis and Pseudocercospora eumusae and increased virulence on the banana host.</title>
        <authorList>
            <person name="Chang T.-C."/>
            <person name="Salvucci A."/>
            <person name="Crous P.W."/>
            <person name="Stergiopoulos I."/>
        </authorList>
    </citation>
    <scope>NUCLEOTIDE SEQUENCE [LARGE SCALE GENOMIC DNA]</scope>
    <source>
        <strain evidence="2 3">CBS 114824</strain>
    </source>
</reference>
<accession>A0A139GW54</accession>
<keyword evidence="1" id="KW-0812">Transmembrane</keyword>
<organism evidence="2 3">
    <name type="scientific">Pseudocercospora eumusae</name>
    <dbReference type="NCBI Taxonomy" id="321146"/>
    <lineage>
        <taxon>Eukaryota</taxon>
        <taxon>Fungi</taxon>
        <taxon>Dikarya</taxon>
        <taxon>Ascomycota</taxon>
        <taxon>Pezizomycotina</taxon>
        <taxon>Dothideomycetes</taxon>
        <taxon>Dothideomycetidae</taxon>
        <taxon>Mycosphaerellales</taxon>
        <taxon>Mycosphaerellaceae</taxon>
        <taxon>Pseudocercospora</taxon>
    </lineage>
</organism>
<evidence type="ECO:0000313" key="2">
    <source>
        <dbReference type="EMBL" id="KXS94402.1"/>
    </source>
</evidence>
<sequence length="72" mass="7940">MAGSSTSEDGAEFVLFSIQMYHKLGDQWASTLLAFSGLACCLIPYVFDYKGAAIRKYSKYAYAGDEECKYSA</sequence>
<gene>
    <name evidence="2" type="ORF">AC578_7795</name>
</gene>
<comment type="caution">
    <text evidence="2">The sequence shown here is derived from an EMBL/GenBank/DDBJ whole genome shotgun (WGS) entry which is preliminary data.</text>
</comment>